<dbReference type="SUPFAM" id="SSF89957">
    <property type="entry name" value="MTH1187/YkoF-like"/>
    <property type="match status" value="1"/>
</dbReference>
<dbReference type="Proteomes" id="UP000599024">
    <property type="component" value="Unassembled WGS sequence"/>
</dbReference>
<dbReference type="Pfam" id="PF01910">
    <property type="entry name" value="Thiamine_BP"/>
    <property type="match status" value="1"/>
</dbReference>
<organism evidence="3 4">
    <name type="scientific">Candidatus Desulfatifera sulfidica</name>
    <dbReference type="NCBI Taxonomy" id="2841691"/>
    <lineage>
        <taxon>Bacteria</taxon>
        <taxon>Pseudomonadati</taxon>
        <taxon>Thermodesulfobacteriota</taxon>
        <taxon>Desulfobulbia</taxon>
        <taxon>Desulfobulbales</taxon>
        <taxon>Desulfobulbaceae</taxon>
        <taxon>Candidatus Desulfatifera</taxon>
    </lineage>
</organism>
<feature type="domain" description="Thiamine-binding protein" evidence="2">
    <location>
        <begin position="4"/>
        <end position="94"/>
    </location>
</feature>
<evidence type="ECO:0000259" key="2">
    <source>
        <dbReference type="Pfam" id="PF01910"/>
    </source>
</evidence>
<dbReference type="EMBL" id="JACNLK010000059">
    <property type="protein sequence ID" value="MBC8208883.1"/>
    <property type="molecule type" value="Genomic_DNA"/>
</dbReference>
<evidence type="ECO:0000313" key="3">
    <source>
        <dbReference type="EMBL" id="MBC8208883.1"/>
    </source>
</evidence>
<sequence>MALMQLTIIPMGTGEPGVGDYVLAIQKKLEEKGAVFRLSDMGTLIEGEPKYLLHLAASIYEVPFEQGAVRVVTQISIDDRRDKDVHIGDKIISVIRRDP</sequence>
<protein>
    <submittedName>
        <fullName evidence="3">MTH1187 family thiamine-binding protein</fullName>
    </submittedName>
</protein>
<evidence type="ECO:0000256" key="1">
    <source>
        <dbReference type="ARBA" id="ARBA00010272"/>
    </source>
</evidence>
<dbReference type="InterPro" id="IPR002767">
    <property type="entry name" value="Thiamine_BP"/>
</dbReference>
<proteinExistence type="inferred from homology"/>
<name>A0A8J6TAI3_9BACT</name>
<dbReference type="GO" id="GO:0005829">
    <property type="term" value="C:cytosol"/>
    <property type="evidence" value="ECO:0007669"/>
    <property type="project" value="TreeGrafter"/>
</dbReference>
<dbReference type="NCBIfam" id="TIGR00106">
    <property type="entry name" value="MTH1187 family thiamine-binding protein"/>
    <property type="match status" value="1"/>
</dbReference>
<reference evidence="3 4" key="1">
    <citation type="submission" date="2020-08" db="EMBL/GenBank/DDBJ databases">
        <title>Bridging the membrane lipid divide: bacteria of the FCB group superphylum have the potential to synthesize archaeal ether lipids.</title>
        <authorList>
            <person name="Villanueva L."/>
            <person name="Von Meijenfeldt F.A.B."/>
            <person name="Westbye A.B."/>
            <person name="Yadav S."/>
            <person name="Hopmans E.C."/>
            <person name="Dutilh B.E."/>
            <person name="Sinninghe Damste J.S."/>
        </authorList>
    </citation>
    <scope>NUCLEOTIDE SEQUENCE [LARGE SCALE GENOMIC DNA]</scope>
    <source>
        <strain evidence="3">NIOZ-UU81</strain>
    </source>
</reference>
<accession>A0A8J6TAI3</accession>
<dbReference type="InterPro" id="IPR051614">
    <property type="entry name" value="UPF0045_domain"/>
</dbReference>
<dbReference type="InterPro" id="IPR029756">
    <property type="entry name" value="MTH1187/YkoF-like"/>
</dbReference>
<dbReference type="PANTHER" id="PTHR33777:SF1">
    <property type="entry name" value="UPF0045 PROTEIN ECM15"/>
    <property type="match status" value="1"/>
</dbReference>
<dbReference type="PANTHER" id="PTHR33777">
    <property type="entry name" value="UPF0045 PROTEIN ECM15"/>
    <property type="match status" value="1"/>
</dbReference>
<dbReference type="AlphaFoldDB" id="A0A8J6TAI3"/>
<evidence type="ECO:0000313" key="4">
    <source>
        <dbReference type="Proteomes" id="UP000599024"/>
    </source>
</evidence>
<comment type="similarity">
    <text evidence="1">Belongs to the UPF0045 family.</text>
</comment>
<gene>
    <name evidence="3" type="ORF">H8E79_06935</name>
</gene>
<comment type="caution">
    <text evidence="3">The sequence shown here is derived from an EMBL/GenBank/DDBJ whole genome shotgun (WGS) entry which is preliminary data.</text>
</comment>
<dbReference type="Gene3D" id="3.30.70.930">
    <property type="match status" value="1"/>
</dbReference>